<dbReference type="GO" id="GO:0008270">
    <property type="term" value="F:zinc ion binding"/>
    <property type="evidence" value="ECO:0007669"/>
    <property type="project" value="UniProtKB-UniRule"/>
</dbReference>
<dbReference type="CDD" id="cd04280">
    <property type="entry name" value="ZnMc_astacin_like"/>
    <property type="match status" value="1"/>
</dbReference>
<keyword evidence="5 12" id="KW-0378">Hydrolase</keyword>
<evidence type="ECO:0000256" key="5">
    <source>
        <dbReference type="ARBA" id="ARBA00022801"/>
    </source>
</evidence>
<dbReference type="EnsemblMetazoa" id="tetur24g01570.1">
    <property type="protein sequence ID" value="tetur24g01570.1"/>
    <property type="gene ID" value="tetur24g01570"/>
</dbReference>
<dbReference type="GO" id="GO:0004222">
    <property type="term" value="F:metalloendopeptidase activity"/>
    <property type="evidence" value="ECO:0007669"/>
    <property type="project" value="UniProtKB-UniRule"/>
</dbReference>
<evidence type="ECO:0000256" key="12">
    <source>
        <dbReference type="PROSITE-ProRule" id="PRU01211"/>
    </source>
</evidence>
<dbReference type="InterPro" id="IPR001506">
    <property type="entry name" value="Peptidase_M12A"/>
</dbReference>
<dbReference type="PANTHER" id="PTHR10127:SF883">
    <property type="entry name" value="ZINC METALLOPROTEINASE NAS-8"/>
    <property type="match status" value="1"/>
</dbReference>
<evidence type="ECO:0000256" key="4">
    <source>
        <dbReference type="ARBA" id="ARBA00022729"/>
    </source>
</evidence>
<reference evidence="16" key="1">
    <citation type="submission" date="2011-08" db="EMBL/GenBank/DDBJ databases">
        <authorList>
            <person name="Rombauts S."/>
        </authorList>
    </citation>
    <scope>NUCLEOTIDE SEQUENCE</scope>
    <source>
        <strain evidence="16">London</strain>
    </source>
</reference>
<feature type="chain" id="PRO_5005147132" description="Metalloendopeptidase" evidence="13">
    <location>
        <begin position="20"/>
        <end position="323"/>
    </location>
</feature>
<comment type="cofactor">
    <cofactor evidence="12 13">
        <name>Zn(2+)</name>
        <dbReference type="ChEBI" id="CHEBI:29105"/>
    </cofactor>
    <text evidence="12 13">Binds 1 zinc ion per subunit.</text>
</comment>
<evidence type="ECO:0000259" key="14">
    <source>
        <dbReference type="PROSITE" id="PS51864"/>
    </source>
</evidence>
<dbReference type="Pfam" id="PF01400">
    <property type="entry name" value="Astacin"/>
    <property type="match status" value="1"/>
</dbReference>
<comment type="function">
    <text evidence="11">Zinc metalloprotease. Provoques deadhesion of endothelial cells from cell cultures, and also degradation of fibronectin, fibrinogen and gelatin in vitro. Its role in the venom is not fully understood but it might act as a spreading factor that facilitates diffusion of other venom toxins. Alternatively, it might be involved in the proteolytic processing of other venom toxins or it might play a role in extra-oral digestion of prey.</text>
</comment>
<evidence type="ECO:0000256" key="13">
    <source>
        <dbReference type="RuleBase" id="RU361183"/>
    </source>
</evidence>
<feature type="signal peptide" evidence="13">
    <location>
        <begin position="1"/>
        <end position="19"/>
    </location>
</feature>
<feature type="binding site" evidence="12">
    <location>
        <position position="214"/>
    </location>
    <ligand>
        <name>Zn(2+)</name>
        <dbReference type="ChEBI" id="CHEBI:29105"/>
        <note>catalytic</note>
    </ligand>
</feature>
<keyword evidence="4 13" id="KW-0732">Signal</keyword>
<keyword evidence="16" id="KW-1185">Reference proteome</keyword>
<dbReference type="STRING" id="32264.T1KWG6"/>
<dbReference type="HOGENOM" id="CLU_017286_2_1_1"/>
<dbReference type="Gene3D" id="3.40.390.10">
    <property type="entry name" value="Collagenase (Catalytic Domain)"/>
    <property type="match status" value="1"/>
</dbReference>
<keyword evidence="10" id="KW-0325">Glycoprotein</keyword>
<proteinExistence type="predicted"/>
<dbReference type="EMBL" id="CAEY01000644">
    <property type="status" value="NOT_ANNOTATED_CDS"/>
    <property type="molecule type" value="Genomic_DNA"/>
</dbReference>
<evidence type="ECO:0000256" key="3">
    <source>
        <dbReference type="ARBA" id="ARBA00022723"/>
    </source>
</evidence>
<comment type="subunit">
    <text evidence="1">Monomer.</text>
</comment>
<dbReference type="InterPro" id="IPR024079">
    <property type="entry name" value="MetalloPept_cat_dom_sf"/>
</dbReference>
<feature type="binding site" evidence="12">
    <location>
        <position position="220"/>
    </location>
    <ligand>
        <name>Zn(2+)</name>
        <dbReference type="ChEBI" id="CHEBI:29105"/>
        <note>catalytic</note>
    </ligand>
</feature>
<dbReference type="SMART" id="SM00235">
    <property type="entry name" value="ZnMc"/>
    <property type="match status" value="1"/>
</dbReference>
<dbReference type="InterPro" id="IPR006026">
    <property type="entry name" value="Peptidase_Metallo"/>
</dbReference>
<dbReference type="PRINTS" id="PR00480">
    <property type="entry name" value="ASTACIN"/>
</dbReference>
<dbReference type="Proteomes" id="UP000015104">
    <property type="component" value="Unassembled WGS sequence"/>
</dbReference>
<evidence type="ECO:0000313" key="16">
    <source>
        <dbReference type="Proteomes" id="UP000015104"/>
    </source>
</evidence>
<keyword evidence="9" id="KW-1015">Disulfide bond</keyword>
<feature type="binding site" evidence="12">
    <location>
        <position position="210"/>
    </location>
    <ligand>
        <name>Zn(2+)</name>
        <dbReference type="ChEBI" id="CHEBI:29105"/>
        <note>catalytic</note>
    </ligand>
</feature>
<dbReference type="PROSITE" id="PS51864">
    <property type="entry name" value="ASTACIN"/>
    <property type="match status" value="1"/>
</dbReference>
<keyword evidence="3 12" id="KW-0479">Metal-binding</keyword>
<keyword evidence="6 12" id="KW-0862">Zinc</keyword>
<keyword evidence="8" id="KW-0865">Zymogen</keyword>
<organism evidence="15 16">
    <name type="scientific">Tetranychus urticae</name>
    <name type="common">Two-spotted spider mite</name>
    <dbReference type="NCBI Taxonomy" id="32264"/>
    <lineage>
        <taxon>Eukaryota</taxon>
        <taxon>Metazoa</taxon>
        <taxon>Ecdysozoa</taxon>
        <taxon>Arthropoda</taxon>
        <taxon>Chelicerata</taxon>
        <taxon>Arachnida</taxon>
        <taxon>Acari</taxon>
        <taxon>Acariformes</taxon>
        <taxon>Trombidiformes</taxon>
        <taxon>Prostigmata</taxon>
        <taxon>Eleutherengona</taxon>
        <taxon>Raphignathae</taxon>
        <taxon>Tetranychoidea</taxon>
        <taxon>Tetranychidae</taxon>
        <taxon>Tetranychus</taxon>
    </lineage>
</organism>
<dbReference type="SUPFAM" id="SSF55486">
    <property type="entry name" value="Metalloproteases ('zincins'), catalytic domain"/>
    <property type="match status" value="1"/>
</dbReference>
<dbReference type="PANTHER" id="PTHR10127">
    <property type="entry name" value="DISCOIDIN, CUB, EGF, LAMININ , AND ZINC METALLOPROTEASE DOMAIN CONTAINING"/>
    <property type="match status" value="1"/>
</dbReference>
<dbReference type="eggNOG" id="KOG3714">
    <property type="taxonomic scope" value="Eukaryota"/>
</dbReference>
<evidence type="ECO:0000313" key="15">
    <source>
        <dbReference type="EnsemblMetazoa" id="tetur24g01570.1"/>
    </source>
</evidence>
<evidence type="ECO:0000256" key="11">
    <source>
        <dbReference type="ARBA" id="ARBA00025529"/>
    </source>
</evidence>
<dbReference type="FunFam" id="3.40.390.10:FF:000015">
    <property type="entry name" value="Meprin A subunit"/>
    <property type="match status" value="1"/>
</dbReference>
<dbReference type="GO" id="GO:0006508">
    <property type="term" value="P:proteolysis"/>
    <property type="evidence" value="ECO:0007669"/>
    <property type="project" value="UniProtKB-KW"/>
</dbReference>
<keyword evidence="7 12" id="KW-0482">Metalloprotease</keyword>
<comment type="caution">
    <text evidence="12">Lacks conserved residue(s) required for the propagation of feature annotation.</text>
</comment>
<evidence type="ECO:0000256" key="7">
    <source>
        <dbReference type="ARBA" id="ARBA00023049"/>
    </source>
</evidence>
<protein>
    <recommendedName>
        <fullName evidence="13">Metalloendopeptidase</fullName>
        <ecNumber evidence="13">3.4.24.-</ecNumber>
    </recommendedName>
</protein>
<accession>T1KWG6</accession>
<dbReference type="AlphaFoldDB" id="T1KWG6"/>
<feature type="active site" evidence="12">
    <location>
        <position position="211"/>
    </location>
</feature>
<reference evidence="15" key="2">
    <citation type="submission" date="2015-06" db="UniProtKB">
        <authorList>
            <consortium name="EnsemblMetazoa"/>
        </authorList>
    </citation>
    <scope>IDENTIFICATION</scope>
</reference>
<dbReference type="InterPro" id="IPR034035">
    <property type="entry name" value="Astacin-like_dom"/>
</dbReference>
<feature type="domain" description="Peptidase M12A" evidence="14">
    <location>
        <begin position="119"/>
        <end position="312"/>
    </location>
</feature>
<sequence>MSTMFMYLFCFSLVLIASARVIRYSDGNFENDLVNDNSADNEDLIIKRYQLARDQKHGFIYDPEFYSNEIKQDTIYPLTDADFEKGSILSEHDIVGNDSILYSSEYFEGDIVEDLSERNAVLEGSNVWPKGRIPYVLSRKFSERDRAVIARAMATYHNSTCIKFEPRTNDDTDYIYIYPGLGCASLVGRVGRMQPVLLGRGCVYSGIVEHELMHATGFWHEQSRADRDSYVKINWDNIERGMEYNFAKLSLREITHLGEPYDYGSVMHYGSHAFAKGFGATISPLKDGVTIGQRRGLSATDITKINKLYKCNSRRFLKAHKKG</sequence>
<dbReference type="EC" id="3.4.24.-" evidence="13"/>
<evidence type="ECO:0000256" key="6">
    <source>
        <dbReference type="ARBA" id="ARBA00022833"/>
    </source>
</evidence>
<name>T1KWG6_TETUR</name>
<keyword evidence="2 12" id="KW-0645">Protease</keyword>
<evidence type="ECO:0000256" key="2">
    <source>
        <dbReference type="ARBA" id="ARBA00022670"/>
    </source>
</evidence>
<evidence type="ECO:0000256" key="8">
    <source>
        <dbReference type="ARBA" id="ARBA00023145"/>
    </source>
</evidence>
<evidence type="ECO:0000256" key="9">
    <source>
        <dbReference type="ARBA" id="ARBA00023157"/>
    </source>
</evidence>
<evidence type="ECO:0000256" key="10">
    <source>
        <dbReference type="ARBA" id="ARBA00023180"/>
    </source>
</evidence>
<evidence type="ECO:0000256" key="1">
    <source>
        <dbReference type="ARBA" id="ARBA00011245"/>
    </source>
</evidence>